<evidence type="ECO:0000313" key="6">
    <source>
        <dbReference type="RefSeq" id="XP_055882734.1"/>
    </source>
</evidence>
<dbReference type="RefSeq" id="XP_055882732.1">
    <property type="nucleotide sequence ID" value="XM_056026757.1"/>
</dbReference>
<feature type="region of interest" description="Disordered" evidence="2">
    <location>
        <begin position="1"/>
        <end position="40"/>
    </location>
</feature>
<keyword evidence="1" id="KW-0853">WD repeat</keyword>
<dbReference type="Pfam" id="PF00400">
    <property type="entry name" value="WD40"/>
    <property type="match status" value="3"/>
</dbReference>
<evidence type="ECO:0000313" key="5">
    <source>
        <dbReference type="RefSeq" id="XP_055882733.1"/>
    </source>
</evidence>
<dbReference type="PROSITE" id="PS50082">
    <property type="entry name" value="WD_REPEATS_2"/>
    <property type="match status" value="2"/>
</dbReference>
<name>A0A9W3A6D0_BIOGL</name>
<gene>
    <name evidence="4 5 6" type="primary">LOC106056024</name>
</gene>
<feature type="compositionally biased region" description="Basic and acidic residues" evidence="2">
    <location>
        <begin position="1139"/>
        <end position="1154"/>
    </location>
</feature>
<feature type="repeat" description="WD" evidence="1">
    <location>
        <begin position="375"/>
        <end position="417"/>
    </location>
</feature>
<proteinExistence type="predicted"/>
<feature type="compositionally biased region" description="Basic residues" evidence="2">
    <location>
        <begin position="1155"/>
        <end position="1173"/>
    </location>
</feature>
<dbReference type="PANTHER" id="PTHR45532:SF3">
    <property type="match status" value="1"/>
</dbReference>
<organism evidence="3 5">
    <name type="scientific">Biomphalaria glabrata</name>
    <name type="common">Bloodfluke planorb</name>
    <name type="synonym">Freshwater snail</name>
    <dbReference type="NCBI Taxonomy" id="6526"/>
    <lineage>
        <taxon>Eukaryota</taxon>
        <taxon>Metazoa</taxon>
        <taxon>Spiralia</taxon>
        <taxon>Lophotrochozoa</taxon>
        <taxon>Mollusca</taxon>
        <taxon>Gastropoda</taxon>
        <taxon>Heterobranchia</taxon>
        <taxon>Euthyneura</taxon>
        <taxon>Panpulmonata</taxon>
        <taxon>Hygrophila</taxon>
        <taxon>Lymnaeoidea</taxon>
        <taxon>Planorbidae</taxon>
        <taxon>Biomphalaria</taxon>
    </lineage>
</organism>
<feature type="compositionally biased region" description="Pro residues" evidence="2">
    <location>
        <begin position="1026"/>
        <end position="1037"/>
    </location>
</feature>
<dbReference type="GeneID" id="106056024"/>
<protein>
    <submittedName>
        <fullName evidence="4 5">Uncharacterized protein LOC106056024 isoform X1</fullName>
    </submittedName>
</protein>
<evidence type="ECO:0000256" key="1">
    <source>
        <dbReference type="PROSITE-ProRule" id="PRU00221"/>
    </source>
</evidence>
<dbReference type="OrthoDB" id="6262491at2759"/>
<sequence length="1875" mass="213974">MSDPSPSQIATDEDSDNNDLNSDIESVEINSSDIESQNLPDFSLDIEKSLTNEAQNQHISILQQEEFYTDEGPPIEDEVAEKALQEIPDASSQEDNVFSEIKEFILTRQSASRSESSATDSDCFPHAKTSSQFSSIPFGIIPKASYEHENMCSDIMGVTYNERMRQFIILDGKGMTTWKRDAVDRRVNRVLQYPKYEYRLIIHLVYAKKYNCFFGLGRDFSIKVFNRDFMETCSVNADLRSVIFMIFNPLRDELITGGVGGTKVWQFHQQPGKAFGSLRPLANYGLSVKYELPHVGGGWVKRVELDYHLEHLYCCSDTSLHVYDLQGKELLKYERAHSMTITGCRFSKNANFLVTSSVDTEVKVWSLVGGLVHTFRGHSRAVTNLILHPLTSSIIITSSLDGSIRMWSLDTMECLYSLVVSVEGVLWMGQTDDNLLYLCTPRTLTLWNINYYTQFWALARSPVTHMSLHGSKNKSTRLLVVSEDSSVRLMARSSKKNLSTVLPPPCISPLEKVLSVSYSRDQNTMYLLVDSREIWVYTTRTDPSCRIATWEVSELQTKIKKSQLRPESVDNVAPVRFTFNRQPIPHRATESGYGGSQPISSCCCLAVLNSTALFWTAQGSQCTDQDSFLLLGLEDGRILFMDLVVKGQKYMELKTGKDPVLEIRHDLAHNSLTTLYKVKGMMLIHVWSLPNLELMHEVYTAPDLTSYARLNDYIMTGYTSGCVIFTHLEKAVDVGLHKARMLPPVEEILEVHHKPEHNSSVIAVDVCVALKLFCSCSNDGTIKIWTEDQAILTEIMMDTTLSCICFLNNMADLVVGFQKHIFFIDHTKVCPNVILPDSDVDSCDKESVIYEDPSVMFEGIIPYPDPMTLDSYLVPFDIEFSNDFLEGKMQNQPEPEVQEISESESRASMAPTEIYFSPEGTPRRRLSLIDLTVNSDISKEELFNYMEKTMEHLAEKEKKDKRQMLFEHKRETESKTSALRRKLQLRQKRMNKTTQENALETGDIISLKREQTELRFSFPKFGKSPGPTPEPSQPPTPDLLDLEDMSAQDDVTVKDSSMQETFKLDDKQTVEEDEISKFLRARKESKPVQAPKAESVAPRKKFGLSGISIDAETLMKDTKTPVKAKVMTNLPGRTPEPVQIKKVEPEPTTVEKKTKKEKMKQKRFVEHKRQKQRQQKEKDMDATEAPTQMQALELKELQLNASGETSLEVTDVSPTVEPLEREESTPESEDEEPNFGHDQFVAPSGQSSEFSVHLTVPELPTLPLEQKPVVVPKLSTTEAKAALMQKLNKKTTMDFSGINKVPKESGNDADQNYKQDSVGASQQVQRNNTEPLEKKADDAVIETRSFDNVELKESILKEKVSSVKQMETKEPQPTAVKQTEPVVKPEPRNIRQETVIRAVESPDLYDTQNQSFVSFPFIDLSLTPEPELDPSQKEKFQPRYLSTPGLDFFIDQSESWDQRKQVSGIAEEDLASVEYLEPGTQNKFNVQIHLNDQEMIDLRMKSAGQMHGENLLTDSEMYELWARPKTSVEKTKSGKANILGAEVPELQGHPKLAMSDFQTELELISELPRSQKHLQAAFEAAMKKYQRMARAGLVSEKLYKNDDQDFADNWHERQIERHMLLRMQKELRILNVHKKRQLLEQIKMERTKQHILIDHMTGKRMYYSHTAPAIRQRLHTTEESRHAITIPVPSPATSRPHTASPYYEDHMVASPKLLEQADIPPPTPSLQQQIQQALDYRSRQQELELNQREKTELGHKQPFRYRLSDSRESKKHFRTSQEMPLDFNPWQIDPRNPKALRPKSSKSIPSKCKYFALLTKPKIELNYPIPSPLEEQLLAERFPEQGEKVFKVYEGYLTRSPRRAMLGISYSPYEHQLYG</sequence>
<feature type="region of interest" description="Disordered" evidence="2">
    <location>
        <begin position="1782"/>
        <end position="1801"/>
    </location>
</feature>
<dbReference type="RefSeq" id="XP_055882734.1">
    <property type="nucleotide sequence ID" value="XM_056026759.1"/>
</dbReference>
<feature type="repeat" description="WD" evidence="1">
    <location>
        <begin position="334"/>
        <end position="367"/>
    </location>
</feature>
<feature type="region of interest" description="Disordered" evidence="2">
    <location>
        <begin position="1120"/>
        <end position="1185"/>
    </location>
</feature>
<evidence type="ECO:0000313" key="4">
    <source>
        <dbReference type="RefSeq" id="XP_055882732.1"/>
    </source>
</evidence>
<feature type="region of interest" description="Disordered" evidence="2">
    <location>
        <begin position="1363"/>
        <end position="1383"/>
    </location>
</feature>
<feature type="compositionally biased region" description="Polar residues" evidence="2">
    <location>
        <begin position="1308"/>
        <end position="1330"/>
    </location>
</feature>
<dbReference type="SUPFAM" id="SSF50978">
    <property type="entry name" value="WD40 repeat-like"/>
    <property type="match status" value="2"/>
</dbReference>
<dbReference type="Gene3D" id="2.130.10.10">
    <property type="entry name" value="YVTN repeat-like/Quinoprotein amine dehydrogenase"/>
    <property type="match status" value="2"/>
</dbReference>
<dbReference type="PROSITE" id="PS50294">
    <property type="entry name" value="WD_REPEATS_REGION"/>
    <property type="match status" value="2"/>
</dbReference>
<dbReference type="Proteomes" id="UP001165740">
    <property type="component" value="Chromosome 4"/>
</dbReference>
<evidence type="ECO:0000313" key="3">
    <source>
        <dbReference type="Proteomes" id="UP001165740"/>
    </source>
</evidence>
<reference evidence="4 5" key="1">
    <citation type="submission" date="2025-04" db="UniProtKB">
        <authorList>
            <consortium name="RefSeq"/>
        </authorList>
    </citation>
    <scope>IDENTIFICATION</scope>
</reference>
<feature type="region of interest" description="Disordered" evidence="2">
    <location>
        <begin position="1201"/>
        <end position="1240"/>
    </location>
</feature>
<dbReference type="RefSeq" id="XP_055882733.1">
    <property type="nucleotide sequence ID" value="XM_056026758.1"/>
</dbReference>
<accession>A0A9W3A6D0</accession>
<dbReference type="OMA" id="ENWHERQ"/>
<dbReference type="InterPro" id="IPR001680">
    <property type="entry name" value="WD40_rpt"/>
</dbReference>
<evidence type="ECO:0000256" key="2">
    <source>
        <dbReference type="SAM" id="MobiDB-lite"/>
    </source>
</evidence>
<dbReference type="InterPro" id="IPR011044">
    <property type="entry name" value="Quino_amine_DH_bsu"/>
</dbReference>
<dbReference type="InterPro" id="IPR015943">
    <property type="entry name" value="WD40/YVTN_repeat-like_dom_sf"/>
</dbReference>
<dbReference type="SUPFAM" id="SSF50969">
    <property type="entry name" value="YVTN repeat-like/Quinoprotein amine dehydrogenase"/>
    <property type="match status" value="1"/>
</dbReference>
<dbReference type="InterPro" id="IPR036322">
    <property type="entry name" value="WD40_repeat_dom_sf"/>
</dbReference>
<dbReference type="SMART" id="SM00320">
    <property type="entry name" value="WD40"/>
    <property type="match status" value="5"/>
</dbReference>
<feature type="region of interest" description="Disordered" evidence="2">
    <location>
        <begin position="1019"/>
        <end position="1041"/>
    </location>
</feature>
<feature type="region of interest" description="Disordered" evidence="2">
    <location>
        <begin position="1295"/>
        <end position="1332"/>
    </location>
</feature>
<feature type="compositionally biased region" description="Polar residues" evidence="2">
    <location>
        <begin position="1"/>
        <end position="10"/>
    </location>
</feature>
<keyword evidence="3" id="KW-1185">Reference proteome</keyword>
<dbReference type="PANTHER" id="PTHR45532">
    <property type="entry name" value="WD REPEAT-CONTAINING PROTEIN 97"/>
    <property type="match status" value="1"/>
</dbReference>
<feature type="compositionally biased region" description="Polar residues" evidence="2">
    <location>
        <begin position="28"/>
        <end position="40"/>
    </location>
</feature>